<gene>
    <name evidence="3" type="ORF">SAMN06296427_105160</name>
</gene>
<keyword evidence="2" id="KW-0472">Membrane</keyword>
<evidence type="ECO:0000256" key="2">
    <source>
        <dbReference type="SAM" id="Phobius"/>
    </source>
</evidence>
<evidence type="ECO:0000256" key="1">
    <source>
        <dbReference type="SAM" id="Coils"/>
    </source>
</evidence>
<proteinExistence type="predicted"/>
<reference evidence="4" key="1">
    <citation type="submission" date="2017-04" db="EMBL/GenBank/DDBJ databases">
        <authorList>
            <person name="Varghese N."/>
            <person name="Submissions S."/>
        </authorList>
    </citation>
    <scope>NUCLEOTIDE SEQUENCE [LARGE SCALE GENOMIC DNA]</scope>
    <source>
        <strain evidence="4">CGMCC 1.12708</strain>
    </source>
</reference>
<keyword evidence="2" id="KW-1133">Transmembrane helix</keyword>
<keyword evidence="1" id="KW-0175">Coiled coil</keyword>
<dbReference type="AlphaFoldDB" id="A0A1W2AZ60"/>
<dbReference type="Proteomes" id="UP000192393">
    <property type="component" value="Unassembled WGS sequence"/>
</dbReference>
<feature type="coiled-coil region" evidence="1">
    <location>
        <begin position="117"/>
        <end position="172"/>
    </location>
</feature>
<evidence type="ECO:0000313" key="4">
    <source>
        <dbReference type="Proteomes" id="UP000192393"/>
    </source>
</evidence>
<evidence type="ECO:0000313" key="3">
    <source>
        <dbReference type="EMBL" id="SMC65999.1"/>
    </source>
</evidence>
<accession>A0A1W2AZ60</accession>
<organism evidence="3 4">
    <name type="scientific">Moheibacter sediminis</name>
    <dbReference type="NCBI Taxonomy" id="1434700"/>
    <lineage>
        <taxon>Bacteria</taxon>
        <taxon>Pseudomonadati</taxon>
        <taxon>Bacteroidota</taxon>
        <taxon>Flavobacteriia</taxon>
        <taxon>Flavobacteriales</taxon>
        <taxon>Weeksellaceae</taxon>
        <taxon>Moheibacter</taxon>
    </lineage>
</organism>
<keyword evidence="4" id="KW-1185">Reference proteome</keyword>
<dbReference type="STRING" id="1434700.SAMN06296427_105160"/>
<evidence type="ECO:0008006" key="5">
    <source>
        <dbReference type="Google" id="ProtNLM"/>
    </source>
</evidence>
<feature type="transmembrane region" description="Helical" evidence="2">
    <location>
        <begin position="48"/>
        <end position="67"/>
    </location>
</feature>
<name>A0A1W2AZ60_9FLAO</name>
<sequence length="184" mass="21608">MEDKWKEFFEKSKLQFRNEFELPKGHEERFLQKLNEQESTKKKVTINYWKIAAVLIPICMLSIYFVLEFDSESKPTQVNLADYSPELGEAENYFAYMIKEKVKEVKALENPENKKLVDHSLNELDALQKNYTQLLKDLKQSGGNPQVIKSVMTNLQLQIEVLESVLNQIEIKQEIKQTSDENIF</sequence>
<protein>
    <recommendedName>
        <fullName evidence="5">Anti-sigma factor</fullName>
    </recommendedName>
</protein>
<dbReference type="EMBL" id="FWXS01000005">
    <property type="protein sequence ID" value="SMC65999.1"/>
    <property type="molecule type" value="Genomic_DNA"/>
</dbReference>
<keyword evidence="2" id="KW-0812">Transmembrane</keyword>